<organism evidence="2 3">
    <name type="scientific">Blepharisma stoltei</name>
    <dbReference type="NCBI Taxonomy" id="1481888"/>
    <lineage>
        <taxon>Eukaryota</taxon>
        <taxon>Sar</taxon>
        <taxon>Alveolata</taxon>
        <taxon>Ciliophora</taxon>
        <taxon>Postciliodesmatophora</taxon>
        <taxon>Heterotrichea</taxon>
        <taxon>Heterotrichida</taxon>
        <taxon>Blepharismidae</taxon>
        <taxon>Blepharisma</taxon>
    </lineage>
</organism>
<evidence type="ECO:0000256" key="1">
    <source>
        <dbReference type="SAM" id="Phobius"/>
    </source>
</evidence>
<gene>
    <name evidence="2" type="ORF">BSTOLATCC_MIC29679</name>
</gene>
<sequence>MILLVLLNMPEIFVYLIISSSVVALIFGISLCCFIKALRNQKLNCYSIWKLLAPLLILMWLSFVKYPKLCLSLFMTEDMLLVFKEI</sequence>
<feature type="transmembrane region" description="Helical" evidence="1">
    <location>
        <begin position="47"/>
        <end position="66"/>
    </location>
</feature>
<reference evidence="2" key="1">
    <citation type="submission" date="2021-09" db="EMBL/GenBank/DDBJ databases">
        <authorList>
            <consortium name="AG Swart"/>
            <person name="Singh M."/>
            <person name="Singh A."/>
            <person name="Seah K."/>
            <person name="Emmerich C."/>
        </authorList>
    </citation>
    <scope>NUCLEOTIDE SEQUENCE</scope>
    <source>
        <strain evidence="2">ATCC30299</strain>
    </source>
</reference>
<feature type="transmembrane region" description="Helical" evidence="1">
    <location>
        <begin position="12"/>
        <end position="35"/>
    </location>
</feature>
<evidence type="ECO:0000313" key="2">
    <source>
        <dbReference type="EMBL" id="CAG9321770.1"/>
    </source>
</evidence>
<proteinExistence type="predicted"/>
<dbReference type="Proteomes" id="UP001162131">
    <property type="component" value="Unassembled WGS sequence"/>
</dbReference>
<keyword evidence="1" id="KW-1133">Transmembrane helix</keyword>
<evidence type="ECO:0008006" key="4">
    <source>
        <dbReference type="Google" id="ProtNLM"/>
    </source>
</evidence>
<comment type="caution">
    <text evidence="2">The sequence shown here is derived from an EMBL/GenBank/DDBJ whole genome shotgun (WGS) entry which is preliminary data.</text>
</comment>
<accession>A0AAU9J4E3</accession>
<keyword evidence="3" id="KW-1185">Reference proteome</keyword>
<dbReference type="EMBL" id="CAJZBQ010000029">
    <property type="protein sequence ID" value="CAG9321770.1"/>
    <property type="molecule type" value="Genomic_DNA"/>
</dbReference>
<evidence type="ECO:0000313" key="3">
    <source>
        <dbReference type="Proteomes" id="UP001162131"/>
    </source>
</evidence>
<name>A0AAU9J4E3_9CILI</name>
<protein>
    <recommendedName>
        <fullName evidence="4">NADH dehydrogenase subunit 4L</fullName>
    </recommendedName>
</protein>
<keyword evidence="1" id="KW-0812">Transmembrane</keyword>
<dbReference type="AlphaFoldDB" id="A0AAU9J4E3"/>
<keyword evidence="1" id="KW-0472">Membrane</keyword>